<dbReference type="Gene3D" id="3.40.50.2020">
    <property type="match status" value="1"/>
</dbReference>
<dbReference type="InterPro" id="IPR000836">
    <property type="entry name" value="PRTase_dom"/>
</dbReference>
<evidence type="ECO:0008006" key="3">
    <source>
        <dbReference type="Google" id="ProtNLM"/>
    </source>
</evidence>
<dbReference type="InterPro" id="IPR029057">
    <property type="entry name" value="PRTase-like"/>
</dbReference>
<comment type="caution">
    <text evidence="1">The sequence shown here is derived from an EMBL/GenBank/DDBJ whole genome shotgun (WGS) entry which is preliminary data.</text>
</comment>
<keyword evidence="2" id="KW-1185">Reference proteome</keyword>
<dbReference type="SUPFAM" id="SSF53271">
    <property type="entry name" value="PRTase-like"/>
    <property type="match status" value="1"/>
</dbReference>
<dbReference type="CDD" id="cd06223">
    <property type="entry name" value="PRTases_typeI"/>
    <property type="match status" value="1"/>
</dbReference>
<proteinExistence type="predicted"/>
<protein>
    <recommendedName>
        <fullName evidence="3">Phosphoribosyltransferase</fullName>
    </recommendedName>
</protein>
<evidence type="ECO:0000313" key="2">
    <source>
        <dbReference type="Proteomes" id="UP001206128"/>
    </source>
</evidence>
<reference evidence="1" key="1">
    <citation type="submission" date="2022-06" db="EMBL/GenBank/DDBJ databases">
        <title>Genomic Encyclopedia of Archaeal and Bacterial Type Strains, Phase II (KMG-II): from individual species to whole genera.</title>
        <authorList>
            <person name="Goeker M."/>
        </authorList>
    </citation>
    <scope>NUCLEOTIDE SEQUENCE</scope>
    <source>
        <strain evidence="1">DSM 43935</strain>
    </source>
</reference>
<sequence>MRAYKRTPPVRRCANDLELMVMAATELHGRCMVEAVGQEWTAVTFVPSATRGGPDHPVAALARQVAGLGPANRLLLAPGPGIAAKRVVRADRFVVPAKYRARTRDGHVLLVDDTWVSGGNIQSAAVALHDAGAARVTALCVGRWCDNGWTAHRALLDSCTDPYDPFVCPVPSGTCRLLSE</sequence>
<gene>
    <name evidence="1" type="ORF">LX83_003151</name>
</gene>
<name>A0AAE3GDK1_9PSEU</name>
<dbReference type="Proteomes" id="UP001206128">
    <property type="component" value="Unassembled WGS sequence"/>
</dbReference>
<organism evidence="1 2">
    <name type="scientific">Goodfellowiella coeruleoviolacea</name>
    <dbReference type="NCBI Taxonomy" id="334858"/>
    <lineage>
        <taxon>Bacteria</taxon>
        <taxon>Bacillati</taxon>
        <taxon>Actinomycetota</taxon>
        <taxon>Actinomycetes</taxon>
        <taxon>Pseudonocardiales</taxon>
        <taxon>Pseudonocardiaceae</taxon>
        <taxon>Goodfellowiella</taxon>
    </lineage>
</organism>
<accession>A0AAE3GDK1</accession>
<evidence type="ECO:0000313" key="1">
    <source>
        <dbReference type="EMBL" id="MCP2166292.1"/>
    </source>
</evidence>
<dbReference type="RefSeq" id="WP_253771953.1">
    <property type="nucleotide sequence ID" value="NZ_JAMTCK010000006.1"/>
</dbReference>
<dbReference type="EMBL" id="JAMTCK010000006">
    <property type="protein sequence ID" value="MCP2166292.1"/>
    <property type="molecule type" value="Genomic_DNA"/>
</dbReference>
<dbReference type="AlphaFoldDB" id="A0AAE3GDK1"/>